<protein>
    <submittedName>
        <fullName evidence="4">Isotrichodermin C-15 hydroxylase</fullName>
    </submittedName>
</protein>
<dbReference type="Proteomes" id="UP000243797">
    <property type="component" value="Unassembled WGS sequence"/>
</dbReference>
<evidence type="ECO:0000256" key="2">
    <source>
        <dbReference type="SAM" id="Phobius"/>
    </source>
</evidence>
<feature type="region of interest" description="Disordered" evidence="1">
    <location>
        <begin position="575"/>
        <end position="615"/>
    </location>
</feature>
<dbReference type="InParanoid" id="A0A2K1QHC9"/>
<evidence type="ECO:0000313" key="4">
    <source>
        <dbReference type="EMBL" id="PNS14555.1"/>
    </source>
</evidence>
<keyword evidence="2" id="KW-1133">Transmembrane helix</keyword>
<comment type="caution">
    <text evidence="4">The sequence shown here is derived from an EMBL/GenBank/DDBJ whole genome shotgun (WGS) entry which is preliminary data.</text>
</comment>
<dbReference type="PANTHER" id="PTHR35340:SF8">
    <property type="entry name" value="ASST-DOMAIN-CONTAINING PROTEIN"/>
    <property type="match status" value="1"/>
</dbReference>
<keyword evidence="2" id="KW-0812">Transmembrane</keyword>
<dbReference type="STRING" id="2082308.A0A2K1QHC9"/>
<evidence type="ECO:0000313" key="5">
    <source>
        <dbReference type="Proteomes" id="UP000243797"/>
    </source>
</evidence>
<feature type="chain" id="PRO_5014390902" evidence="3">
    <location>
        <begin position="23"/>
        <end position="615"/>
    </location>
</feature>
<dbReference type="PANTHER" id="PTHR35340">
    <property type="entry name" value="PQQ ENZYME REPEAT PROTEIN-RELATED"/>
    <property type="match status" value="1"/>
</dbReference>
<accession>A0A2K1QHC9</accession>
<reference evidence="4 5" key="1">
    <citation type="submission" date="2017-06" db="EMBL/GenBank/DDBJ databases">
        <title>Draft genome sequence of a variant of Elsinoe murrayae.</title>
        <authorList>
            <person name="Cheng Q."/>
        </authorList>
    </citation>
    <scope>NUCLEOTIDE SEQUENCE [LARGE SCALE GENOMIC DNA]</scope>
    <source>
        <strain evidence="4 5">CQ-2017a</strain>
    </source>
</reference>
<dbReference type="AlphaFoldDB" id="A0A2K1QHC9"/>
<keyword evidence="2" id="KW-0472">Membrane</keyword>
<dbReference type="InterPro" id="IPR039535">
    <property type="entry name" value="ASST-like"/>
</dbReference>
<proteinExistence type="predicted"/>
<feature type="compositionally biased region" description="Polar residues" evidence="1">
    <location>
        <begin position="586"/>
        <end position="605"/>
    </location>
</feature>
<gene>
    <name evidence="4" type="ORF">CAC42_2612</name>
</gene>
<dbReference type="EMBL" id="NKHZ01000085">
    <property type="protein sequence ID" value="PNS14555.1"/>
    <property type="molecule type" value="Genomic_DNA"/>
</dbReference>
<dbReference type="SUPFAM" id="SSF63829">
    <property type="entry name" value="Calcium-dependent phosphotriesterase"/>
    <property type="match status" value="1"/>
</dbReference>
<feature type="signal peptide" evidence="3">
    <location>
        <begin position="1"/>
        <end position="22"/>
    </location>
</feature>
<feature type="transmembrane region" description="Helical" evidence="2">
    <location>
        <begin position="537"/>
        <end position="559"/>
    </location>
</feature>
<name>A0A2K1QHC9_9PEZI</name>
<organism evidence="4 5">
    <name type="scientific">Sphaceloma murrayae</name>
    <dbReference type="NCBI Taxonomy" id="2082308"/>
    <lineage>
        <taxon>Eukaryota</taxon>
        <taxon>Fungi</taxon>
        <taxon>Dikarya</taxon>
        <taxon>Ascomycota</taxon>
        <taxon>Pezizomycotina</taxon>
        <taxon>Dothideomycetes</taxon>
        <taxon>Dothideomycetidae</taxon>
        <taxon>Myriangiales</taxon>
        <taxon>Elsinoaceae</taxon>
        <taxon>Sphaceloma</taxon>
    </lineage>
</organism>
<dbReference type="Pfam" id="PF14269">
    <property type="entry name" value="Arylsulfotran_2"/>
    <property type="match status" value="1"/>
</dbReference>
<evidence type="ECO:0000256" key="1">
    <source>
        <dbReference type="SAM" id="MobiDB-lite"/>
    </source>
</evidence>
<dbReference type="InterPro" id="IPR053143">
    <property type="entry name" value="Arylsulfate_ST"/>
</dbReference>
<keyword evidence="3" id="KW-0732">Signal</keyword>
<sequence>MRWVCTVISAVLWFHTLPTTNAGLVEDAVLREGRDLASYVSRPDIRAPLWKVTKHVPDLIAPGYWFVSPYDKWKSAPIRREYMPYQVGPHIYDGDGNLIWSGAHVNHNRVIHEFRPYDDGVKIGTTYILRPTYEQRNIGERAMYVVMDDRFRTTATIVANTSNLFELNGHELKMIDKGRKALTLSSTPKALVREGGLTVHYLNDCVVEWAMPSGDRLFEWCALDHGVEPEETFEKRRMTSEESPWDFMHTNSVDKFDNGDYLISARFTNTLYRISGTDKSIVWRLGGKTSDFVMDFSFSSQHHATVISSNESTVVLTVLDNASGEVWRNRDTAETSSALMVALYTSERPMRAKLLYRWKRPDGGLTRKRGNVNILPNGNVWIGWSEQSYLSEHTMDGRLLLEAKWTSTRFSTYRAFKGAFIGRPTEAPALKAFQYDTGDDSLIMIYVSWNGDTEVSSWQFLGYSVDSDTVVAIDTVPRTGFETSLSASGIWDRVYAVGLDTSGHELGRSKVTLVTIASQISSSRKGGSRGQGSSSALAVRSVICTLVFQAACLIAFRVYKKRSVRPWRMKSLDLSSKRSPLDGASKASSRSTTQNHNFGVSTSEIAQRMSVQKRL</sequence>
<evidence type="ECO:0000256" key="3">
    <source>
        <dbReference type="SAM" id="SignalP"/>
    </source>
</evidence>
<keyword evidence="5" id="KW-1185">Reference proteome</keyword>
<dbReference type="OrthoDB" id="5427350at2759"/>